<reference evidence="2" key="1">
    <citation type="submission" date="2014-04" db="EMBL/GenBank/DDBJ databases">
        <title>Evolutionary Origins and Diversification of the Mycorrhizal Mutualists.</title>
        <authorList>
            <consortium name="DOE Joint Genome Institute"/>
            <consortium name="Mycorrhizal Genomics Consortium"/>
            <person name="Kohler A."/>
            <person name="Kuo A."/>
            <person name="Nagy L.G."/>
            <person name="Floudas D."/>
            <person name="Copeland A."/>
            <person name="Barry K.W."/>
            <person name="Cichocki N."/>
            <person name="Veneault-Fourrey C."/>
            <person name="LaButti K."/>
            <person name="Lindquist E.A."/>
            <person name="Lipzen A."/>
            <person name="Lundell T."/>
            <person name="Morin E."/>
            <person name="Murat C."/>
            <person name="Riley R."/>
            <person name="Ohm R."/>
            <person name="Sun H."/>
            <person name="Tunlid A."/>
            <person name="Henrissat B."/>
            <person name="Grigoriev I.V."/>
            <person name="Hibbett D.S."/>
            <person name="Martin F."/>
        </authorList>
    </citation>
    <scope>NUCLEOTIDE SEQUENCE [LARGE SCALE GENOMIC DNA]</scope>
    <source>
        <strain evidence="2">FD-334 SS-4</strain>
    </source>
</reference>
<accession>A0A0D2LFS1</accession>
<name>A0A0D2LFS1_HYPSF</name>
<keyword evidence="2" id="KW-1185">Reference proteome</keyword>
<gene>
    <name evidence="1" type="ORF">HYPSUDRAFT_36184</name>
</gene>
<dbReference type="AlphaFoldDB" id="A0A0D2LFS1"/>
<evidence type="ECO:0000313" key="1">
    <source>
        <dbReference type="EMBL" id="KJA26482.1"/>
    </source>
</evidence>
<dbReference type="Proteomes" id="UP000054270">
    <property type="component" value="Unassembled WGS sequence"/>
</dbReference>
<proteinExistence type="predicted"/>
<organism evidence="1 2">
    <name type="scientific">Hypholoma sublateritium (strain FD-334 SS-4)</name>
    <dbReference type="NCBI Taxonomy" id="945553"/>
    <lineage>
        <taxon>Eukaryota</taxon>
        <taxon>Fungi</taxon>
        <taxon>Dikarya</taxon>
        <taxon>Basidiomycota</taxon>
        <taxon>Agaricomycotina</taxon>
        <taxon>Agaricomycetes</taxon>
        <taxon>Agaricomycetidae</taxon>
        <taxon>Agaricales</taxon>
        <taxon>Agaricineae</taxon>
        <taxon>Strophariaceae</taxon>
        <taxon>Hypholoma</taxon>
    </lineage>
</organism>
<evidence type="ECO:0000313" key="2">
    <source>
        <dbReference type="Proteomes" id="UP000054270"/>
    </source>
</evidence>
<feature type="non-terminal residue" evidence="1">
    <location>
        <position position="1"/>
    </location>
</feature>
<protein>
    <submittedName>
        <fullName evidence="1">Uncharacterized protein</fullName>
    </submittedName>
</protein>
<dbReference type="EMBL" id="KN817527">
    <property type="protein sequence ID" value="KJA26482.1"/>
    <property type="molecule type" value="Genomic_DNA"/>
</dbReference>
<sequence length="80" mass="9273">SGGSLSGGYARLSSFQGRRCVRRGRLQSVPEQIMRHPHADRGVRRCSPVTMSVRWETERCARRLEERMEHRRRDHAGWGA</sequence>